<dbReference type="InterPro" id="IPR034164">
    <property type="entry name" value="Pepsin-like_dom"/>
</dbReference>
<dbReference type="GO" id="GO:0006508">
    <property type="term" value="P:proteolysis"/>
    <property type="evidence" value="ECO:0007669"/>
    <property type="project" value="UniProtKB-KW"/>
</dbReference>
<feature type="signal peptide" evidence="5">
    <location>
        <begin position="1"/>
        <end position="16"/>
    </location>
</feature>
<dbReference type="AlphaFoldDB" id="A0A427XFT1"/>
<gene>
    <name evidence="7" type="ORF">EHS24_002818</name>
</gene>
<dbReference type="InterPro" id="IPR033121">
    <property type="entry name" value="PEPTIDASE_A1"/>
</dbReference>
<keyword evidence="4" id="KW-0645">Protease</keyword>
<evidence type="ECO:0000256" key="5">
    <source>
        <dbReference type="SAM" id="SignalP"/>
    </source>
</evidence>
<feature type="active site" evidence="3">
    <location>
        <position position="355"/>
    </location>
</feature>
<dbReference type="Gene3D" id="2.40.70.10">
    <property type="entry name" value="Acid Proteases"/>
    <property type="match status" value="2"/>
</dbReference>
<comment type="similarity">
    <text evidence="1 4">Belongs to the peptidase A1 family.</text>
</comment>
<dbReference type="PANTHER" id="PTHR47966:SF6">
    <property type="entry name" value="PEPTIDASE A1 DOMAIN-CONTAINING PROTEIN"/>
    <property type="match status" value="1"/>
</dbReference>
<evidence type="ECO:0000259" key="6">
    <source>
        <dbReference type="PROSITE" id="PS51767"/>
    </source>
</evidence>
<protein>
    <recommendedName>
        <fullName evidence="6">Peptidase A1 domain-containing protein</fullName>
    </recommendedName>
</protein>
<dbReference type="GO" id="GO:0004190">
    <property type="term" value="F:aspartic-type endopeptidase activity"/>
    <property type="evidence" value="ECO:0007669"/>
    <property type="project" value="UniProtKB-KW"/>
</dbReference>
<evidence type="ECO:0000256" key="3">
    <source>
        <dbReference type="PIRSR" id="PIRSR601461-1"/>
    </source>
</evidence>
<dbReference type="InterPro" id="IPR001461">
    <property type="entry name" value="Aspartic_peptidase_A1"/>
</dbReference>
<dbReference type="InterPro" id="IPR021109">
    <property type="entry name" value="Peptidase_aspartic_dom_sf"/>
</dbReference>
<evidence type="ECO:0000256" key="1">
    <source>
        <dbReference type="ARBA" id="ARBA00007447"/>
    </source>
</evidence>
<keyword evidence="4" id="KW-0378">Hydrolase</keyword>
<feature type="domain" description="Peptidase A1" evidence="6">
    <location>
        <begin position="146"/>
        <end position="465"/>
    </location>
</feature>
<dbReference type="Proteomes" id="UP000279236">
    <property type="component" value="Unassembled WGS sequence"/>
</dbReference>
<dbReference type="STRING" id="105984.A0A427XFT1"/>
<evidence type="ECO:0000313" key="7">
    <source>
        <dbReference type="EMBL" id="RSH77759.1"/>
    </source>
</evidence>
<accession>A0A427XFT1</accession>
<evidence type="ECO:0000256" key="2">
    <source>
        <dbReference type="ARBA" id="ARBA00022750"/>
    </source>
</evidence>
<dbReference type="InterPro" id="IPR001969">
    <property type="entry name" value="Aspartic_peptidase_AS"/>
</dbReference>
<dbReference type="PRINTS" id="PR00792">
    <property type="entry name" value="PEPSIN"/>
</dbReference>
<name>A0A427XFT1_9TREE</name>
<dbReference type="EMBL" id="RSCE01000014">
    <property type="protein sequence ID" value="RSH77759.1"/>
    <property type="molecule type" value="Genomic_DNA"/>
</dbReference>
<proteinExistence type="inferred from homology"/>
<feature type="active site" evidence="3">
    <location>
        <position position="164"/>
    </location>
</feature>
<feature type="chain" id="PRO_5019268043" description="Peptidase A1 domain-containing protein" evidence="5">
    <location>
        <begin position="17"/>
        <end position="509"/>
    </location>
</feature>
<dbReference type="PROSITE" id="PS00141">
    <property type="entry name" value="ASP_PROTEASE"/>
    <property type="match status" value="2"/>
</dbReference>
<evidence type="ECO:0000256" key="4">
    <source>
        <dbReference type="RuleBase" id="RU000454"/>
    </source>
</evidence>
<dbReference type="PANTHER" id="PTHR47966">
    <property type="entry name" value="BETA-SITE APP-CLEAVING ENZYME, ISOFORM A-RELATED"/>
    <property type="match status" value="1"/>
</dbReference>
<keyword evidence="5" id="KW-0732">Signal</keyword>
<dbReference type="OrthoDB" id="771136at2759"/>
<dbReference type="RefSeq" id="XP_028472906.1">
    <property type="nucleotide sequence ID" value="XM_028618539.1"/>
</dbReference>
<comment type="caution">
    <text evidence="7">The sequence shown here is derived from an EMBL/GenBank/DDBJ whole genome shotgun (WGS) entry which is preliminary data.</text>
</comment>
<dbReference type="Pfam" id="PF00026">
    <property type="entry name" value="Asp"/>
    <property type="match status" value="1"/>
</dbReference>
<dbReference type="PROSITE" id="PS51767">
    <property type="entry name" value="PEPTIDASE_A1"/>
    <property type="match status" value="1"/>
</dbReference>
<keyword evidence="8" id="KW-1185">Reference proteome</keyword>
<sequence>MVTAALVLALAASAMAAPAPSHAHAERNLDPRLGPVHVGINTVHHEERTAHHITRDLARVKARYGHMINMPLGGSLDLNLDLDSNLVKRQSASVVVSATAPARSTSSASGEAQIVGQAGALNATGSSNVSASTTESLTNLNRDVYYTIPVTLGTPGTTVDVTFDTGSSDLWFNSRNVSMSASSTYKSTNETLELQYAIGYAKGTYATDTVAVAGQVIDDFKFGVVTRTSDFSAPMAGLLGMSWPMTNTTSGKNYTDPFWHAAVGGWQDKQFGVYLARNEKTTDQNVAKPITPGGQVTLGGVNTDLFDGDLTYIDLVNATRPAYWAVPLDAITMSGGGGSSTANSVNPGNASAIIDSGTSVILGGTTVVSQIYRSLKNAQRTGSGSSYWAAPCDSFNKWSVGFTFGSQTYNITGDDLMYAAHPYSTGYCLGAILSADGYDEWLMGAPFMKNVYTAHRYDPPSIGFAPLAAGAAKAINAGADAVSAASPRVPAASAALGAVAVAAIIAAVI</sequence>
<organism evidence="7 8">
    <name type="scientific">Apiotrichum porosum</name>
    <dbReference type="NCBI Taxonomy" id="105984"/>
    <lineage>
        <taxon>Eukaryota</taxon>
        <taxon>Fungi</taxon>
        <taxon>Dikarya</taxon>
        <taxon>Basidiomycota</taxon>
        <taxon>Agaricomycotina</taxon>
        <taxon>Tremellomycetes</taxon>
        <taxon>Trichosporonales</taxon>
        <taxon>Trichosporonaceae</taxon>
        <taxon>Apiotrichum</taxon>
    </lineage>
</organism>
<dbReference type="CDD" id="cd05471">
    <property type="entry name" value="pepsin_like"/>
    <property type="match status" value="1"/>
</dbReference>
<keyword evidence="2 4" id="KW-0064">Aspartyl protease</keyword>
<dbReference type="SUPFAM" id="SSF50630">
    <property type="entry name" value="Acid proteases"/>
    <property type="match status" value="1"/>
</dbReference>
<reference evidence="7 8" key="1">
    <citation type="submission" date="2018-11" db="EMBL/GenBank/DDBJ databases">
        <title>Genome sequence of Apiotrichum porosum DSM 27194.</title>
        <authorList>
            <person name="Aliyu H."/>
            <person name="Gorte O."/>
            <person name="Ochsenreither K."/>
        </authorList>
    </citation>
    <scope>NUCLEOTIDE SEQUENCE [LARGE SCALE GENOMIC DNA]</scope>
    <source>
        <strain evidence="7 8">DSM 27194</strain>
    </source>
</reference>
<dbReference type="GeneID" id="39587361"/>
<evidence type="ECO:0000313" key="8">
    <source>
        <dbReference type="Proteomes" id="UP000279236"/>
    </source>
</evidence>